<organism evidence="1 2">
    <name type="scientific">Cichorium intybus</name>
    <name type="common">Chicory</name>
    <dbReference type="NCBI Taxonomy" id="13427"/>
    <lineage>
        <taxon>Eukaryota</taxon>
        <taxon>Viridiplantae</taxon>
        <taxon>Streptophyta</taxon>
        <taxon>Embryophyta</taxon>
        <taxon>Tracheophyta</taxon>
        <taxon>Spermatophyta</taxon>
        <taxon>Magnoliopsida</taxon>
        <taxon>eudicotyledons</taxon>
        <taxon>Gunneridae</taxon>
        <taxon>Pentapetalae</taxon>
        <taxon>asterids</taxon>
        <taxon>campanulids</taxon>
        <taxon>Asterales</taxon>
        <taxon>Asteraceae</taxon>
        <taxon>Cichorioideae</taxon>
        <taxon>Cichorieae</taxon>
        <taxon>Cichoriinae</taxon>
        <taxon>Cichorium</taxon>
    </lineage>
</organism>
<dbReference type="EMBL" id="CM042011">
    <property type="protein sequence ID" value="KAI3766335.1"/>
    <property type="molecule type" value="Genomic_DNA"/>
</dbReference>
<name>A0ACB9F5E4_CICIN</name>
<proteinExistence type="predicted"/>
<protein>
    <submittedName>
        <fullName evidence="1">Uncharacterized protein</fullName>
    </submittedName>
</protein>
<evidence type="ECO:0000313" key="2">
    <source>
        <dbReference type="Proteomes" id="UP001055811"/>
    </source>
</evidence>
<dbReference type="Proteomes" id="UP001055811">
    <property type="component" value="Linkage Group LG03"/>
</dbReference>
<reference evidence="2" key="1">
    <citation type="journal article" date="2022" name="Mol. Ecol. Resour.">
        <title>The genomes of chicory, endive, great burdock and yacon provide insights into Asteraceae palaeo-polyploidization history and plant inulin production.</title>
        <authorList>
            <person name="Fan W."/>
            <person name="Wang S."/>
            <person name="Wang H."/>
            <person name="Wang A."/>
            <person name="Jiang F."/>
            <person name="Liu H."/>
            <person name="Zhao H."/>
            <person name="Xu D."/>
            <person name="Zhang Y."/>
        </authorList>
    </citation>
    <scope>NUCLEOTIDE SEQUENCE [LARGE SCALE GENOMIC DNA]</scope>
    <source>
        <strain evidence="2">cv. Punajuju</strain>
    </source>
</reference>
<sequence length="191" mass="20451">MEVPPGVESVPRNHDIASILNVNNDGFNVDPTSKLHSDPVIGQSSEFGPVIGPGSDFGNVETENGKTGPTGSPLNYFGASSPDFEQGDSAIKRRRTKKKERNFRTGFISQQPGAPRRSTEERPSPSIDLNRVTAENSSTSHVKNSSPTHSMTSYSREFEQVIDVGKKVGFQIGRDNSSLIGAVNGGGVKHG</sequence>
<gene>
    <name evidence="1" type="ORF">L2E82_16389</name>
</gene>
<evidence type="ECO:0000313" key="1">
    <source>
        <dbReference type="EMBL" id="KAI3766335.1"/>
    </source>
</evidence>
<reference evidence="1 2" key="2">
    <citation type="journal article" date="2022" name="Mol. Ecol. Resour.">
        <title>The genomes of chicory, endive, great burdock and yacon provide insights into Asteraceae paleo-polyploidization history and plant inulin production.</title>
        <authorList>
            <person name="Fan W."/>
            <person name="Wang S."/>
            <person name="Wang H."/>
            <person name="Wang A."/>
            <person name="Jiang F."/>
            <person name="Liu H."/>
            <person name="Zhao H."/>
            <person name="Xu D."/>
            <person name="Zhang Y."/>
        </authorList>
    </citation>
    <scope>NUCLEOTIDE SEQUENCE [LARGE SCALE GENOMIC DNA]</scope>
    <source>
        <strain evidence="2">cv. Punajuju</strain>
        <tissue evidence="1">Leaves</tissue>
    </source>
</reference>
<comment type="caution">
    <text evidence="1">The sequence shown here is derived from an EMBL/GenBank/DDBJ whole genome shotgun (WGS) entry which is preliminary data.</text>
</comment>
<accession>A0ACB9F5E4</accession>
<keyword evidence="2" id="KW-1185">Reference proteome</keyword>